<dbReference type="PANTHER" id="PTHR21519">
    <property type="entry name" value="PDZ DOMAIN-CONTAINING PROTEIN 8"/>
    <property type="match status" value="1"/>
</dbReference>
<dbReference type="GO" id="GO:0005739">
    <property type="term" value="C:mitochondrion"/>
    <property type="evidence" value="ECO:0007669"/>
    <property type="project" value="GOC"/>
</dbReference>
<accession>A0A1B0DPI2</accession>
<dbReference type="GO" id="GO:1990456">
    <property type="term" value="P:mitochondrion-endoplasmic reticulum membrane tethering"/>
    <property type="evidence" value="ECO:0007669"/>
    <property type="project" value="InterPro"/>
</dbReference>
<comment type="subcellular location">
    <subcellularLocation>
        <location evidence="1">Membrane</location>
    </subcellularLocation>
</comment>
<reference evidence="6" key="1">
    <citation type="submission" date="2022-08" db="UniProtKB">
        <authorList>
            <consortium name="EnsemblMetazoa"/>
        </authorList>
    </citation>
    <scope>IDENTIFICATION</scope>
    <source>
        <strain evidence="6">Israel</strain>
    </source>
</reference>
<dbReference type="GO" id="GO:0016020">
    <property type="term" value="C:membrane"/>
    <property type="evidence" value="ECO:0007669"/>
    <property type="project" value="UniProtKB-SubCell"/>
</dbReference>
<evidence type="ECO:0000256" key="2">
    <source>
        <dbReference type="ARBA" id="ARBA00022448"/>
    </source>
</evidence>
<dbReference type="VEuPathDB" id="VectorBase:PPAI010418"/>
<dbReference type="GO" id="GO:0008289">
    <property type="term" value="F:lipid binding"/>
    <property type="evidence" value="ECO:0007669"/>
    <property type="project" value="UniProtKB-KW"/>
</dbReference>
<evidence type="ECO:0000256" key="5">
    <source>
        <dbReference type="ARBA" id="ARBA00023136"/>
    </source>
</evidence>
<dbReference type="InterPro" id="IPR039275">
    <property type="entry name" value="PDZD8"/>
</dbReference>
<keyword evidence="4" id="KW-0446">Lipid-binding</keyword>
<dbReference type="AlphaFoldDB" id="A0A1B0DPI2"/>
<dbReference type="PANTHER" id="PTHR21519:SF1">
    <property type="entry name" value="PDZ DOMAIN-CONTAINING PROTEIN 8"/>
    <property type="match status" value="1"/>
</dbReference>
<protein>
    <submittedName>
        <fullName evidence="6">Uncharacterized protein</fullName>
    </submittedName>
</protein>
<dbReference type="Pfam" id="PF26547">
    <property type="entry name" value="PDZD8_N"/>
    <property type="match status" value="1"/>
</dbReference>
<name>A0A1B0DPI2_PHLPP</name>
<dbReference type="InterPro" id="IPR058801">
    <property type="entry name" value="PDZD8_N"/>
</dbReference>
<dbReference type="Proteomes" id="UP000092462">
    <property type="component" value="Unassembled WGS sequence"/>
</dbReference>
<evidence type="ECO:0000256" key="3">
    <source>
        <dbReference type="ARBA" id="ARBA00023055"/>
    </source>
</evidence>
<keyword evidence="2" id="KW-0813">Transport</keyword>
<dbReference type="PROSITE" id="PS51847">
    <property type="entry name" value="SMP"/>
    <property type="match status" value="1"/>
</dbReference>
<dbReference type="EnsemblMetazoa" id="PPAI010418-RA">
    <property type="protein sequence ID" value="PPAI010418-PA"/>
    <property type="gene ID" value="PPAI010418"/>
</dbReference>
<dbReference type="EMBL" id="AJVK01018312">
    <property type="status" value="NOT_ANNOTATED_CDS"/>
    <property type="molecule type" value="Genomic_DNA"/>
</dbReference>
<dbReference type="GO" id="GO:0044233">
    <property type="term" value="C:mitochondria-associated endoplasmic reticulum membrane contact site"/>
    <property type="evidence" value="ECO:0007669"/>
    <property type="project" value="InterPro"/>
</dbReference>
<dbReference type="VEuPathDB" id="VectorBase:PPAPM1_008658"/>
<evidence type="ECO:0000313" key="6">
    <source>
        <dbReference type="EnsemblMetazoa" id="PPAI010418-PA"/>
    </source>
</evidence>
<dbReference type="CDD" id="cd21674">
    <property type="entry name" value="SMP_PDZD8"/>
    <property type="match status" value="1"/>
</dbReference>
<keyword evidence="5" id="KW-0472">Membrane</keyword>
<evidence type="ECO:0000313" key="7">
    <source>
        <dbReference type="Proteomes" id="UP000092462"/>
    </source>
</evidence>
<dbReference type="InterPro" id="IPR031468">
    <property type="entry name" value="SMP_LBD"/>
</dbReference>
<proteinExistence type="predicted"/>
<sequence>MEIVDILLFCFISCVIGAVLMLLGQYYVFMRFVETPEETDEKTSTTEKFELPDSVLSSIKNSESESKNPIVAINLVLQFLFYELRHSNRVRKWFYRKLSLELDELLTKSTTGRFFDKLTIRELELGGQFPDIKSLRVNNVELHDDDGHIENLDVMLDLSYRGNFRLAIDADMVLGKKGFLSVRVRHVSGLARLQFTRKPYTHWSLSFIGEPQVDLGIESQFQGRQMQSNINRLKSDGHRQSFSDLLTQGLKRVNSANNLAIPAIVSSLGQGSRSLPPSPQYTPRKQSLVPQTTNPLALAILKLETANLAELSGQQMSSVIDGIVEPFSGTPLDEIMTLAKSSSLQLYTEHEPIKRVEMINEVLAKLRLALDSETTTHADLSMALAELKAAKAARVETGRVSSDTNLLLQTAKGSPSDARKAASAREKEAEAEMARIAFLLGQSEERVQALSVIMLHLCSALQHAQSIAGQ</sequence>
<keyword evidence="3" id="KW-0445">Lipid transport</keyword>
<evidence type="ECO:0000256" key="1">
    <source>
        <dbReference type="ARBA" id="ARBA00004370"/>
    </source>
</evidence>
<organism evidence="6 7">
    <name type="scientific">Phlebotomus papatasi</name>
    <name type="common">Sandfly</name>
    <dbReference type="NCBI Taxonomy" id="29031"/>
    <lineage>
        <taxon>Eukaryota</taxon>
        <taxon>Metazoa</taxon>
        <taxon>Ecdysozoa</taxon>
        <taxon>Arthropoda</taxon>
        <taxon>Hexapoda</taxon>
        <taxon>Insecta</taxon>
        <taxon>Pterygota</taxon>
        <taxon>Neoptera</taxon>
        <taxon>Endopterygota</taxon>
        <taxon>Diptera</taxon>
        <taxon>Nematocera</taxon>
        <taxon>Psychodoidea</taxon>
        <taxon>Psychodidae</taxon>
        <taxon>Phlebotomus</taxon>
        <taxon>Phlebotomus</taxon>
    </lineage>
</organism>
<keyword evidence="7" id="KW-1185">Reference proteome</keyword>
<dbReference type="EMBL" id="AJVK01018311">
    <property type="status" value="NOT_ANNOTATED_CDS"/>
    <property type="molecule type" value="Genomic_DNA"/>
</dbReference>
<dbReference type="GO" id="GO:0006869">
    <property type="term" value="P:lipid transport"/>
    <property type="evidence" value="ECO:0007669"/>
    <property type="project" value="UniProtKB-KW"/>
</dbReference>
<evidence type="ECO:0000256" key="4">
    <source>
        <dbReference type="ARBA" id="ARBA00023121"/>
    </source>
</evidence>
<dbReference type="GO" id="GO:0051560">
    <property type="term" value="P:mitochondrial calcium ion homeostasis"/>
    <property type="evidence" value="ECO:0007669"/>
    <property type="project" value="InterPro"/>
</dbReference>